<evidence type="ECO:0000256" key="1">
    <source>
        <dbReference type="ARBA" id="ARBA00022555"/>
    </source>
</evidence>
<dbReference type="AlphaFoldDB" id="A0A8A3S7V9"/>
<accession>A0A8A3S7V9</accession>
<feature type="binding site" evidence="8">
    <location>
        <position position="82"/>
    </location>
    <ligand>
        <name>S-adenosyl-L-methionine</name>
        <dbReference type="ChEBI" id="CHEBI:59789"/>
    </ligand>
</feature>
<dbReference type="NCBIfam" id="TIGR00308">
    <property type="entry name" value="TRM1"/>
    <property type="match status" value="1"/>
</dbReference>
<proteinExistence type="inferred from homology"/>
<reference evidence="9" key="2">
    <citation type="submission" date="2019-02" db="EMBL/GenBank/DDBJ databases">
        <authorList>
            <person name="Chen S.-C."/>
            <person name="Chien H.-H."/>
            <person name="Lai M.-C."/>
        </authorList>
    </citation>
    <scope>NUCLEOTIDE SEQUENCE</scope>
    <source>
        <strain evidence="9">N2F9704</strain>
    </source>
</reference>
<feature type="binding site" evidence="8">
    <location>
        <position position="41"/>
    </location>
    <ligand>
        <name>S-adenosyl-L-methionine</name>
        <dbReference type="ChEBI" id="CHEBI:59789"/>
    </ligand>
</feature>
<feature type="binding site" evidence="8">
    <location>
        <position position="109"/>
    </location>
    <ligand>
        <name>S-adenosyl-L-methionine</name>
        <dbReference type="ChEBI" id="CHEBI:59789"/>
    </ligand>
</feature>
<dbReference type="SUPFAM" id="SSF53335">
    <property type="entry name" value="S-adenosyl-L-methionine-dependent methyltransferases"/>
    <property type="match status" value="1"/>
</dbReference>
<keyword evidence="2 8" id="KW-0489">Methyltransferase</keyword>
<dbReference type="InterPro" id="IPR002905">
    <property type="entry name" value="Trm1"/>
</dbReference>
<keyword evidence="10" id="KW-1185">Reference proteome</keyword>
<evidence type="ECO:0000256" key="5">
    <source>
        <dbReference type="ARBA" id="ARBA00022694"/>
    </source>
</evidence>
<dbReference type="Gene3D" id="3.30.56.70">
    <property type="entry name" value="N2,N2-dimethylguanosine tRNA methyltransferase, C-terminal domain"/>
    <property type="match status" value="1"/>
</dbReference>
<keyword evidence="1 8" id="KW-0820">tRNA-binding</keyword>
<keyword evidence="8" id="KW-0479">Metal-binding</keyword>
<sequence length="373" mass="40963">MERVRVTEGKTSFFAPVQDKNTQFPPGSAPIFYNPRMEANRDATVLFLSAVGPSEYLDAMGATGVRGLRIANETGTHATINDIDPSAAAEIRANVRDLGLDAEVTCQDANALMSSRRFDCVDLDPFGTPAPFTDSGCRSARRFLCITATDTAPLCGAHLKAGMRRYWARPMNTEYHGEVGLRVLLGFAARQMVKYDRGVRPLFCFAHEHFIRLHLRVVPRVSAAEQTRGRIGYILQCPHCFFRAEQAGMFPESRTCPRCGEALSPVGPLWLGAINDPGLLEDLEARLPTMGLGTAAYLGRLLPLLRAELPTSSFYDYHRVAKRLRTSPPAMDVMLQRVQDAGYAATRTHYVGTGVKTEAPLEVIEAAVKGEGE</sequence>
<dbReference type="Proteomes" id="UP001042704">
    <property type="component" value="Chromosome"/>
</dbReference>
<dbReference type="Gene3D" id="3.40.50.150">
    <property type="entry name" value="Vaccinia Virus protein VP39"/>
    <property type="match status" value="1"/>
</dbReference>
<dbReference type="KEGG" id="maqe:RJ40_10000"/>
<dbReference type="EMBL" id="CP036172">
    <property type="protein sequence ID" value="QSZ67811.1"/>
    <property type="molecule type" value="Genomic_DNA"/>
</dbReference>
<reference evidence="9" key="1">
    <citation type="journal article" date="2001" name="Int. J. Syst. Evol. Microbiol.">
        <title>Methanofollis aquaemaris sp. nov., a methanogen isolated from an aquaculture fish pond.</title>
        <authorList>
            <person name="Lai M.C."/>
            <person name="Chen S.C."/>
        </authorList>
    </citation>
    <scope>NUCLEOTIDE SEQUENCE</scope>
    <source>
        <strain evidence="9">N2F9704</strain>
    </source>
</reference>
<keyword evidence="6 8" id="KW-0694">RNA-binding</keyword>
<comment type="catalytic activity">
    <reaction evidence="8">
        <text>guanosine(26) in tRNA + 2 S-adenosyl-L-methionine = N(2)-dimethylguanosine(26) in tRNA + 2 S-adenosyl-L-homocysteine + 2 H(+)</text>
        <dbReference type="Rhea" id="RHEA:43140"/>
        <dbReference type="Rhea" id="RHEA-COMP:10359"/>
        <dbReference type="Rhea" id="RHEA-COMP:10360"/>
        <dbReference type="ChEBI" id="CHEBI:15378"/>
        <dbReference type="ChEBI" id="CHEBI:57856"/>
        <dbReference type="ChEBI" id="CHEBI:59789"/>
        <dbReference type="ChEBI" id="CHEBI:74269"/>
        <dbReference type="ChEBI" id="CHEBI:74513"/>
        <dbReference type="EC" id="2.1.1.216"/>
    </reaction>
</comment>
<dbReference type="InterPro" id="IPR042296">
    <property type="entry name" value="tRNA_met_Trm1_C"/>
</dbReference>
<feature type="binding site" evidence="8">
    <location>
        <position position="108"/>
    </location>
    <ligand>
        <name>S-adenosyl-L-methionine</name>
        <dbReference type="ChEBI" id="CHEBI:59789"/>
    </ligand>
</feature>
<dbReference type="PANTHER" id="PTHR10631:SF3">
    <property type="entry name" value="TRNA (GUANINE(26)-N(2))-DIMETHYLTRANSFERASE"/>
    <property type="match status" value="1"/>
</dbReference>
<feature type="binding site" evidence="8">
    <location>
        <position position="256"/>
    </location>
    <ligand>
        <name>Zn(2+)</name>
        <dbReference type="ChEBI" id="CHEBI:29105"/>
    </ligand>
</feature>
<evidence type="ECO:0000256" key="4">
    <source>
        <dbReference type="ARBA" id="ARBA00022691"/>
    </source>
</evidence>
<dbReference type="GO" id="GO:0160104">
    <property type="term" value="F:tRNA (guanine(26)-N2)-dimethyltransferase activity"/>
    <property type="evidence" value="ECO:0007669"/>
    <property type="project" value="UniProtKB-UniRule"/>
</dbReference>
<evidence type="ECO:0000256" key="2">
    <source>
        <dbReference type="ARBA" id="ARBA00022603"/>
    </source>
</evidence>
<organism evidence="9 10">
    <name type="scientific">Methanofollis aquaemaris</name>
    <dbReference type="NCBI Taxonomy" id="126734"/>
    <lineage>
        <taxon>Archaea</taxon>
        <taxon>Methanobacteriati</taxon>
        <taxon>Methanobacteriota</taxon>
        <taxon>Stenosarchaea group</taxon>
        <taxon>Methanomicrobia</taxon>
        <taxon>Methanomicrobiales</taxon>
        <taxon>Methanomicrobiaceae</taxon>
        <taxon>Methanofollis</taxon>
    </lineage>
</organism>
<comment type="function">
    <text evidence="8">Dimethylates a single guanine residue at position 26 of a number of tRNAs using S-adenosyl-L-methionine as donor of the methyl groups.</text>
</comment>
<dbReference type="EC" id="2.1.1.216" evidence="7 8"/>
<gene>
    <name evidence="8" type="primary">trm1</name>
    <name evidence="9" type="ORF">RJ40_10000</name>
</gene>
<dbReference type="Pfam" id="PF02005">
    <property type="entry name" value="TRM"/>
    <property type="match status" value="1"/>
</dbReference>
<dbReference type="GeneID" id="76424705"/>
<dbReference type="RefSeq" id="WP_265580727.1">
    <property type="nucleotide sequence ID" value="NZ_CP036172.1"/>
</dbReference>
<name>A0A8A3S7V9_9EURY</name>
<keyword evidence="3 8" id="KW-0808">Transferase</keyword>
<evidence type="ECO:0000313" key="9">
    <source>
        <dbReference type="EMBL" id="QSZ67811.1"/>
    </source>
</evidence>
<dbReference type="HAMAP" id="MF_00290">
    <property type="entry name" value="tRNA_dimethyltr_TRM1"/>
    <property type="match status" value="1"/>
</dbReference>
<feature type="binding site" evidence="8">
    <location>
        <position position="259"/>
    </location>
    <ligand>
        <name>Zn(2+)</name>
        <dbReference type="ChEBI" id="CHEBI:29105"/>
    </ligand>
</feature>
<dbReference type="GO" id="GO:0002940">
    <property type="term" value="P:tRNA N2-guanine methylation"/>
    <property type="evidence" value="ECO:0007669"/>
    <property type="project" value="TreeGrafter"/>
</dbReference>
<evidence type="ECO:0000256" key="3">
    <source>
        <dbReference type="ARBA" id="ARBA00022679"/>
    </source>
</evidence>
<dbReference type="PANTHER" id="PTHR10631">
    <property type="entry name" value="N 2 ,N 2 -DIMETHYLGUANOSINE TRNA METHYLTRANSFERASE"/>
    <property type="match status" value="1"/>
</dbReference>
<dbReference type="InterPro" id="IPR022923">
    <property type="entry name" value="TRM1_arc_bac"/>
</dbReference>
<keyword evidence="5 8" id="KW-0819">tRNA processing</keyword>
<evidence type="ECO:0000256" key="6">
    <source>
        <dbReference type="ARBA" id="ARBA00022884"/>
    </source>
</evidence>
<keyword evidence="4 8" id="KW-0949">S-adenosyl-L-methionine</keyword>
<comment type="similarity">
    <text evidence="8">Belongs to the class I-like SAM-binding methyltransferase superfamily. Trm1 family.</text>
</comment>
<feature type="binding site" evidence="8">
    <location>
        <position position="66"/>
    </location>
    <ligand>
        <name>S-adenosyl-L-methionine</name>
        <dbReference type="ChEBI" id="CHEBI:59789"/>
    </ligand>
</feature>
<feature type="binding site" evidence="8">
    <location>
        <position position="240"/>
    </location>
    <ligand>
        <name>Zn(2+)</name>
        <dbReference type="ChEBI" id="CHEBI:29105"/>
    </ligand>
</feature>
<feature type="binding site" evidence="8">
    <location>
        <position position="237"/>
    </location>
    <ligand>
        <name>Zn(2+)</name>
        <dbReference type="ChEBI" id="CHEBI:29105"/>
    </ligand>
</feature>
<evidence type="ECO:0000313" key="10">
    <source>
        <dbReference type="Proteomes" id="UP001042704"/>
    </source>
</evidence>
<dbReference type="GO" id="GO:0046872">
    <property type="term" value="F:metal ion binding"/>
    <property type="evidence" value="ECO:0007669"/>
    <property type="project" value="UniProtKB-KW"/>
</dbReference>
<dbReference type="InterPro" id="IPR029063">
    <property type="entry name" value="SAM-dependent_MTases_sf"/>
</dbReference>
<dbReference type="GO" id="GO:0000049">
    <property type="term" value="F:tRNA binding"/>
    <property type="evidence" value="ECO:0007669"/>
    <property type="project" value="UniProtKB-KW"/>
</dbReference>
<evidence type="ECO:0000256" key="7">
    <source>
        <dbReference type="ARBA" id="ARBA00039099"/>
    </source>
</evidence>
<protein>
    <recommendedName>
        <fullName evidence="7 8">tRNA (guanine(26)-N(2))-dimethyltransferase</fullName>
        <ecNumber evidence="7 8">2.1.1.216</ecNumber>
    </recommendedName>
    <alternativeName>
        <fullName evidence="8">tRNA 2,2-dimethylguanosine-26 methyltransferase</fullName>
    </alternativeName>
    <alternativeName>
        <fullName evidence="8">tRNA(guanine-26,N(2)-N(2)) methyltransferase</fullName>
    </alternativeName>
    <alternativeName>
        <fullName evidence="8">tRNA(m(2,2)G26)dimethyltransferase</fullName>
    </alternativeName>
</protein>
<keyword evidence="8" id="KW-0862">Zinc</keyword>
<evidence type="ECO:0000256" key="8">
    <source>
        <dbReference type="HAMAP-Rule" id="MF_00290"/>
    </source>
</evidence>